<reference evidence="5 6" key="1">
    <citation type="submission" date="2018-03" db="EMBL/GenBank/DDBJ databases">
        <title>Genomic Encyclopedia of Archaeal and Bacterial Type Strains, Phase II (KMG-II): from individual species to whole genera.</title>
        <authorList>
            <person name="Goeker M."/>
        </authorList>
    </citation>
    <scope>NUCLEOTIDE SEQUENCE [LARGE SCALE GENOMIC DNA]</scope>
    <source>
        <strain evidence="5 6">DSM 45601</strain>
    </source>
</reference>
<feature type="domain" description="Carrier" evidence="4">
    <location>
        <begin position="710"/>
        <end position="785"/>
    </location>
</feature>
<dbReference type="GO" id="GO:0031177">
    <property type="term" value="F:phosphopantetheine binding"/>
    <property type="evidence" value="ECO:0007669"/>
    <property type="project" value="InterPro"/>
</dbReference>
<evidence type="ECO:0000256" key="2">
    <source>
        <dbReference type="ARBA" id="ARBA00022553"/>
    </source>
</evidence>
<evidence type="ECO:0000256" key="1">
    <source>
        <dbReference type="ARBA" id="ARBA00022450"/>
    </source>
</evidence>
<dbReference type="NCBIfam" id="TIGR01746">
    <property type="entry name" value="Thioester-redct"/>
    <property type="match status" value="1"/>
</dbReference>
<dbReference type="PROSITE" id="PS50075">
    <property type="entry name" value="CARRIER"/>
    <property type="match status" value="1"/>
</dbReference>
<dbReference type="PANTHER" id="PTHR44845">
    <property type="entry name" value="CARRIER DOMAIN-CONTAINING PROTEIN"/>
    <property type="match status" value="1"/>
</dbReference>
<dbReference type="InterPro" id="IPR006162">
    <property type="entry name" value="Ppantetheine_attach_site"/>
</dbReference>
<dbReference type="SUPFAM" id="SSF56801">
    <property type="entry name" value="Acetyl-CoA synthetase-like"/>
    <property type="match status" value="1"/>
</dbReference>
<dbReference type="RefSeq" id="WP_106240228.1">
    <property type="nucleotide sequence ID" value="NZ_PVZC01000001.1"/>
</dbReference>
<organism evidence="5 6">
    <name type="scientific">Allonocardiopsis opalescens</name>
    <dbReference type="NCBI Taxonomy" id="1144618"/>
    <lineage>
        <taxon>Bacteria</taxon>
        <taxon>Bacillati</taxon>
        <taxon>Actinomycetota</taxon>
        <taxon>Actinomycetes</taxon>
        <taxon>Streptosporangiales</taxon>
        <taxon>Allonocardiopsis</taxon>
    </lineage>
</organism>
<keyword evidence="1" id="KW-0596">Phosphopantetheine</keyword>
<keyword evidence="6" id="KW-1185">Reference proteome</keyword>
<feature type="compositionally biased region" description="Basic and acidic residues" evidence="3">
    <location>
        <begin position="12"/>
        <end position="22"/>
    </location>
</feature>
<dbReference type="Pfam" id="PF00501">
    <property type="entry name" value="AMP-binding"/>
    <property type="match status" value="1"/>
</dbReference>
<dbReference type="InterPro" id="IPR036291">
    <property type="entry name" value="NAD(P)-bd_dom_sf"/>
</dbReference>
<evidence type="ECO:0000313" key="6">
    <source>
        <dbReference type="Proteomes" id="UP000237846"/>
    </source>
</evidence>
<dbReference type="CDD" id="cd05930">
    <property type="entry name" value="A_NRPS"/>
    <property type="match status" value="1"/>
</dbReference>
<protein>
    <submittedName>
        <fullName evidence="5">Amino acid adenylation domain-containing protein/thioester reductase-like protein</fullName>
    </submittedName>
</protein>
<dbReference type="SUPFAM" id="SSF47336">
    <property type="entry name" value="ACP-like"/>
    <property type="match status" value="1"/>
</dbReference>
<dbReference type="Pfam" id="PF07993">
    <property type="entry name" value="NAD_binding_4"/>
    <property type="match status" value="1"/>
</dbReference>
<dbReference type="AlphaFoldDB" id="A0A2T0QF33"/>
<dbReference type="SMART" id="SM00823">
    <property type="entry name" value="PKS_PP"/>
    <property type="match status" value="1"/>
</dbReference>
<dbReference type="NCBIfam" id="TIGR01733">
    <property type="entry name" value="AA-adenyl-dom"/>
    <property type="match status" value="1"/>
</dbReference>
<dbReference type="InterPro" id="IPR042099">
    <property type="entry name" value="ANL_N_sf"/>
</dbReference>
<evidence type="ECO:0000259" key="4">
    <source>
        <dbReference type="PROSITE" id="PS50075"/>
    </source>
</evidence>
<dbReference type="InterPro" id="IPR010071">
    <property type="entry name" value="AA_adenyl_dom"/>
</dbReference>
<dbReference type="Gene3D" id="3.40.50.720">
    <property type="entry name" value="NAD(P)-binding Rossmann-like Domain"/>
    <property type="match status" value="1"/>
</dbReference>
<sequence length="1203" mass="127375">MSFPAGAPGANPDHHDDGRYSRESPGGGLTGPEVTAETAALAAVETLARLGRRCGLRVTAGPAAVDLPEPPEEVRHLDGASARARLRELARPASGPAGELMHVRLLSGGEAAEAEPATGAGVLVTCRPTAAAITAAVDCDRADPWWRARTAAAEVFAEVLAALLADPRLPAAAAPGIGARSRALVLGPLAGRAVPYGPFVAIPTMIERQADLAPDRPAVTHLGRTLGYRELDELANGLAAALADRGVGRGDTVPVLMGNSLELVTGYLALMKLGAAFVPLDPAWPEARIATALDVLAPRLVLHAAHTAPPHHHPGRALEVAVDRIAPSPHRPGVPLRPDDPIYGIFTSGTTGTPKCAVNLHGGLTNRFRFMSRYFEPTADHVVLQNSRHTFDSSVWQLFWPLTIGGRTVVPPQDEFLDLEHTIAAIAAHGVTLTDFVPSIFNVVVAMVDGDPAALRRIASLRELVVGGEEINPRMVHRLRTLLPGLRVTNGYGPTETSIGMVFHPVQAADGDAVPLGRPIDNCYAVVVDDALRPLPPGATGEIVVGGACLGAGYRGDPARTGAVFVPNPFASVPGDRLYRTGDLGYYDAAGRLHFQGRADVQVKVGGVRIEPGEIEVAAEGVPGVRQAKVLAATAGGARALALFAAGDERLTEEALRERLTRVLPRTSLPRYYVVLAAMPLTDNGKVDRRALAEVLDRRLLGPPAAPAGPDDDGTAARVLRVLRSVLHQPALGPDDDVMRAGADSISAVAAVAALRAAFGVPVGVRDLFDQPRATALARLIDDRLARPAADTDDEALLRRDASAPAAFPAAPAPPSRAPGTVLVTGASGFVGARLVHELLERTDARVVCLVRAGEDAAALRRVREALAAQGLDGQRSAARLSAVAGDLTLPRLGLDAATWDRLARGCDALLHAGALVNFLYDYGAHRAPNVLGTREMLRLALDRRPKPLHHVSTLGVLEAEAARRGAVLPESVDLAEVAVPVSGYSRSKWAAERYLAGARRRGAVVTVLRLGEVMPADDGHPNPRALTHLLLSAFHRLGVCPNTDIRSDYTPVDYAAARMAAAVFDPDAWGRDLHVFHPESVCFAEVFSRFGTLVRRVPCTEFLARLREAAVRSGDRELNTLLALLPDTGDGGEAAAERMFGRLLTDNPRLFDKSACRRLERRQGLTDDWLGGPIAAYRRYFDHHGGLLGPPGETRELQQAGA</sequence>
<dbReference type="PANTHER" id="PTHR44845:SF6">
    <property type="entry name" value="BETA-ALANINE-ACTIVATING ENZYME"/>
    <property type="match status" value="1"/>
</dbReference>
<feature type="region of interest" description="Disordered" evidence="3">
    <location>
        <begin position="1"/>
        <end position="33"/>
    </location>
</feature>
<dbReference type="InterPro" id="IPR009081">
    <property type="entry name" value="PP-bd_ACP"/>
</dbReference>
<dbReference type="PROSITE" id="PS00012">
    <property type="entry name" value="PHOSPHOPANTETHEINE"/>
    <property type="match status" value="1"/>
</dbReference>
<dbReference type="Gene3D" id="3.30.300.30">
    <property type="match status" value="1"/>
</dbReference>
<dbReference type="InterPro" id="IPR036736">
    <property type="entry name" value="ACP-like_sf"/>
</dbReference>
<name>A0A2T0QF33_9ACTN</name>
<dbReference type="Gene3D" id="3.40.50.12780">
    <property type="entry name" value="N-terminal domain of ligase-like"/>
    <property type="match status" value="1"/>
</dbReference>
<dbReference type="Gene3D" id="1.10.1200.10">
    <property type="entry name" value="ACP-like"/>
    <property type="match status" value="1"/>
</dbReference>
<dbReference type="InterPro" id="IPR045851">
    <property type="entry name" value="AMP-bd_C_sf"/>
</dbReference>
<dbReference type="InterPro" id="IPR010080">
    <property type="entry name" value="Thioester_reductase-like_dom"/>
</dbReference>
<evidence type="ECO:0000256" key="3">
    <source>
        <dbReference type="SAM" id="MobiDB-lite"/>
    </source>
</evidence>
<keyword evidence="2" id="KW-0597">Phosphoprotein</keyword>
<evidence type="ECO:0000313" key="5">
    <source>
        <dbReference type="EMBL" id="PRY02515.1"/>
    </source>
</evidence>
<dbReference type="SUPFAM" id="SSF51735">
    <property type="entry name" value="NAD(P)-binding Rossmann-fold domains"/>
    <property type="match status" value="1"/>
</dbReference>
<gene>
    <name evidence="5" type="ORF">CLV72_1011117</name>
</gene>
<dbReference type="InterPro" id="IPR013120">
    <property type="entry name" value="FAR_NAD-bd"/>
</dbReference>
<accession>A0A2T0QF33</accession>
<dbReference type="EMBL" id="PVZC01000001">
    <property type="protein sequence ID" value="PRY02515.1"/>
    <property type="molecule type" value="Genomic_DNA"/>
</dbReference>
<dbReference type="OrthoDB" id="2472181at2"/>
<dbReference type="InterPro" id="IPR020806">
    <property type="entry name" value="PKS_PP-bd"/>
</dbReference>
<dbReference type="Proteomes" id="UP000237846">
    <property type="component" value="Unassembled WGS sequence"/>
</dbReference>
<dbReference type="InterPro" id="IPR000873">
    <property type="entry name" value="AMP-dep_synth/lig_dom"/>
</dbReference>
<dbReference type="Pfam" id="PF00550">
    <property type="entry name" value="PP-binding"/>
    <property type="match status" value="1"/>
</dbReference>
<proteinExistence type="predicted"/>
<comment type="caution">
    <text evidence="5">The sequence shown here is derived from an EMBL/GenBank/DDBJ whole genome shotgun (WGS) entry which is preliminary data.</text>
</comment>